<evidence type="ECO:0000256" key="1">
    <source>
        <dbReference type="ARBA" id="ARBA00005721"/>
    </source>
</evidence>
<organism evidence="2 3">
    <name type="scientific">Fervidobacterium thailandense</name>
    <dbReference type="NCBI Taxonomy" id="1008305"/>
    <lineage>
        <taxon>Bacteria</taxon>
        <taxon>Thermotogati</taxon>
        <taxon>Thermotogota</taxon>
        <taxon>Thermotogae</taxon>
        <taxon>Thermotogales</taxon>
        <taxon>Fervidobacteriaceae</taxon>
        <taxon>Fervidobacterium</taxon>
    </lineage>
</organism>
<dbReference type="STRING" id="1008305.A4H02_01840"/>
<proteinExistence type="inferred from homology"/>
<dbReference type="Proteomes" id="UP000094570">
    <property type="component" value="Unassembled WGS sequence"/>
</dbReference>
<sequence length="102" mass="11593">MGNISISDSVISEITYRTLCQIYGVEPENKEFKKNKKNIQIDRTPEDHVVITIKLEVPYGENIVEFSKNIMKNVAENVSQMTDKVVDAVNVSVVSVYEEKVE</sequence>
<evidence type="ECO:0000313" key="2">
    <source>
        <dbReference type="EMBL" id="ODN31039.1"/>
    </source>
</evidence>
<dbReference type="OrthoDB" id="37753at2"/>
<dbReference type="InterPro" id="IPR005531">
    <property type="entry name" value="Asp23"/>
</dbReference>
<dbReference type="PANTHER" id="PTHR34297:SF2">
    <property type="entry name" value="ASP23_GLS24 FAMILY ENVELOPE STRESS RESPONSE PROTEIN"/>
    <property type="match status" value="1"/>
</dbReference>
<dbReference type="PANTHER" id="PTHR34297">
    <property type="entry name" value="HYPOTHETICAL CYTOSOLIC PROTEIN-RELATED"/>
    <property type="match status" value="1"/>
</dbReference>
<evidence type="ECO:0008006" key="4">
    <source>
        <dbReference type="Google" id="ProtNLM"/>
    </source>
</evidence>
<dbReference type="EMBL" id="LWAF01000002">
    <property type="protein sequence ID" value="ODN31039.1"/>
    <property type="molecule type" value="Genomic_DNA"/>
</dbReference>
<name>A0A1E3G478_9BACT</name>
<keyword evidence="3" id="KW-1185">Reference proteome</keyword>
<dbReference type="AlphaFoldDB" id="A0A1E3G478"/>
<protein>
    <recommendedName>
        <fullName evidence="4">Asp23/Gls24 family envelope stress response protein</fullName>
    </recommendedName>
</protein>
<comment type="similarity">
    <text evidence="1">Belongs to the asp23 family.</text>
</comment>
<dbReference type="Pfam" id="PF03780">
    <property type="entry name" value="Asp23"/>
    <property type="match status" value="1"/>
</dbReference>
<evidence type="ECO:0000313" key="3">
    <source>
        <dbReference type="Proteomes" id="UP000094570"/>
    </source>
</evidence>
<comment type="caution">
    <text evidence="2">The sequence shown here is derived from an EMBL/GenBank/DDBJ whole genome shotgun (WGS) entry which is preliminary data.</text>
</comment>
<gene>
    <name evidence="2" type="ORF">A4H02_01840</name>
</gene>
<accession>A0A1E3G478</accession>
<dbReference type="RefSeq" id="WP_069292464.1">
    <property type="nucleotide sequence ID" value="NZ_CP140110.1"/>
</dbReference>
<reference evidence="3" key="1">
    <citation type="submission" date="2016-04" db="EMBL/GenBank/DDBJ databases">
        <title>The genome sequence project of a novel Fervidobacterium isolate from a hot spring in Thailand.</title>
        <authorList>
            <person name="Gonzalez J.M."/>
            <person name="Cuecas A."/>
            <person name="Kanoksilapatham W."/>
        </authorList>
    </citation>
    <scope>NUCLEOTIDE SEQUENCE [LARGE SCALE GENOMIC DNA]</scope>
    <source>
        <strain evidence="3">FC2004</strain>
    </source>
</reference>